<dbReference type="GO" id="GO:0008168">
    <property type="term" value="F:methyltransferase activity"/>
    <property type="evidence" value="ECO:0007669"/>
    <property type="project" value="InterPro"/>
</dbReference>
<evidence type="ECO:0000313" key="2">
    <source>
        <dbReference type="Proteomes" id="UP001374535"/>
    </source>
</evidence>
<dbReference type="AlphaFoldDB" id="A0AAQ3RLE7"/>
<protein>
    <recommendedName>
        <fullName evidence="3">SET domain-containing protein</fullName>
    </recommendedName>
</protein>
<sequence>MSLSDKDGQATIIAHRFIRKGEEVGVYLIPISSRPVTFNKRFNGNLVFYTTQMTRMFMTPSYRKGDSIYGITTLNFITFCIYCHVQLMNSWKDLQITISYVDEDLPFEERQASLADYGFRCRCPKCIEEEP</sequence>
<dbReference type="PANTHER" id="PTHR47436">
    <property type="entry name" value="HISTONE-LYSINE N-METHYLTRANSFERASE ATXR2"/>
    <property type="match status" value="1"/>
</dbReference>
<dbReference type="Gene3D" id="2.170.270.10">
    <property type="entry name" value="SET domain"/>
    <property type="match status" value="1"/>
</dbReference>
<reference evidence="1 2" key="1">
    <citation type="journal article" date="2023" name="Life. Sci Alliance">
        <title>Evolutionary insights into 3D genome organization and epigenetic landscape of Vigna mungo.</title>
        <authorList>
            <person name="Junaid A."/>
            <person name="Singh B."/>
            <person name="Bhatia S."/>
        </authorList>
    </citation>
    <scope>NUCLEOTIDE SEQUENCE [LARGE SCALE GENOMIC DNA]</scope>
    <source>
        <strain evidence="1">Urdbean</strain>
    </source>
</reference>
<keyword evidence="2" id="KW-1185">Reference proteome</keyword>
<organism evidence="1 2">
    <name type="scientific">Vigna mungo</name>
    <name type="common">Black gram</name>
    <name type="synonym">Phaseolus mungo</name>
    <dbReference type="NCBI Taxonomy" id="3915"/>
    <lineage>
        <taxon>Eukaryota</taxon>
        <taxon>Viridiplantae</taxon>
        <taxon>Streptophyta</taxon>
        <taxon>Embryophyta</taxon>
        <taxon>Tracheophyta</taxon>
        <taxon>Spermatophyta</taxon>
        <taxon>Magnoliopsida</taxon>
        <taxon>eudicotyledons</taxon>
        <taxon>Gunneridae</taxon>
        <taxon>Pentapetalae</taxon>
        <taxon>rosids</taxon>
        <taxon>fabids</taxon>
        <taxon>Fabales</taxon>
        <taxon>Fabaceae</taxon>
        <taxon>Papilionoideae</taxon>
        <taxon>50 kb inversion clade</taxon>
        <taxon>NPAAA clade</taxon>
        <taxon>indigoferoid/millettioid clade</taxon>
        <taxon>Phaseoleae</taxon>
        <taxon>Vigna</taxon>
    </lineage>
</organism>
<evidence type="ECO:0008006" key="3">
    <source>
        <dbReference type="Google" id="ProtNLM"/>
    </source>
</evidence>
<proteinExistence type="predicted"/>
<accession>A0AAQ3RLE7</accession>
<dbReference type="EMBL" id="CP144693">
    <property type="protein sequence ID" value="WVY99678.1"/>
    <property type="molecule type" value="Genomic_DNA"/>
</dbReference>
<dbReference type="InterPro" id="IPR046341">
    <property type="entry name" value="SET_dom_sf"/>
</dbReference>
<dbReference type="InterPro" id="IPR044237">
    <property type="entry name" value="ATXR2-like"/>
</dbReference>
<dbReference type="PANTHER" id="PTHR47436:SF1">
    <property type="entry name" value="SET DOMAIN-CONTAINING PROTEIN"/>
    <property type="match status" value="1"/>
</dbReference>
<gene>
    <name evidence="1" type="ORF">V8G54_025748</name>
</gene>
<dbReference type="Proteomes" id="UP001374535">
    <property type="component" value="Chromosome 8"/>
</dbReference>
<evidence type="ECO:0000313" key="1">
    <source>
        <dbReference type="EMBL" id="WVY99678.1"/>
    </source>
</evidence>
<name>A0AAQ3RLE7_VIGMU</name>